<proteinExistence type="inferred from homology"/>
<dbReference type="CDD" id="cd06327">
    <property type="entry name" value="PBP1_SBP-like"/>
    <property type="match status" value="1"/>
</dbReference>
<evidence type="ECO:0000313" key="6">
    <source>
        <dbReference type="EMBL" id="MFG1250973.1"/>
    </source>
</evidence>
<evidence type="ECO:0000313" key="7">
    <source>
        <dbReference type="Proteomes" id="UP001604043"/>
    </source>
</evidence>
<dbReference type="RefSeq" id="WP_394006670.1">
    <property type="nucleotide sequence ID" value="NZ_JBAFUR010000001.1"/>
</dbReference>
<dbReference type="SUPFAM" id="SSF53822">
    <property type="entry name" value="Periplasmic binding protein-like I"/>
    <property type="match status" value="1"/>
</dbReference>
<dbReference type="Pfam" id="PF13458">
    <property type="entry name" value="Peripla_BP_6"/>
    <property type="match status" value="1"/>
</dbReference>
<evidence type="ECO:0000256" key="1">
    <source>
        <dbReference type="ARBA" id="ARBA00010062"/>
    </source>
</evidence>
<evidence type="ECO:0000259" key="5">
    <source>
        <dbReference type="Pfam" id="PF13458"/>
    </source>
</evidence>
<dbReference type="InterPro" id="IPR028081">
    <property type="entry name" value="Leu-bd"/>
</dbReference>
<evidence type="ECO:0000256" key="3">
    <source>
        <dbReference type="ARBA" id="ARBA00022970"/>
    </source>
</evidence>
<reference evidence="6 7" key="1">
    <citation type="submission" date="2024-02" db="EMBL/GenBank/DDBJ databases">
        <title>Expansion and revision of Xanthobacter and proposal of Roseixanthobacter gen. nov.</title>
        <authorList>
            <person name="Soltysiak M.P.M."/>
            <person name="Jalihal A."/>
            <person name="Ory A."/>
            <person name="Chrisophersen C."/>
            <person name="Lee A.D."/>
            <person name="Boulton J."/>
            <person name="Springer M."/>
        </authorList>
    </citation>
    <scope>NUCLEOTIDE SEQUENCE [LARGE SCALE GENOMIC DNA]</scope>
    <source>
        <strain evidence="6 7">CB5</strain>
    </source>
</reference>
<feature type="domain" description="Leucine-binding protein" evidence="5">
    <location>
        <begin position="30"/>
        <end position="367"/>
    </location>
</feature>
<feature type="signal peptide" evidence="4">
    <location>
        <begin position="1"/>
        <end position="25"/>
    </location>
</feature>
<dbReference type="EMBL" id="JBAFUR010000001">
    <property type="protein sequence ID" value="MFG1250973.1"/>
    <property type="molecule type" value="Genomic_DNA"/>
</dbReference>
<gene>
    <name evidence="6" type="ORF">V5F30_02070</name>
</gene>
<dbReference type="PANTHER" id="PTHR30483">
    <property type="entry name" value="LEUCINE-SPECIFIC-BINDING PROTEIN"/>
    <property type="match status" value="1"/>
</dbReference>
<dbReference type="InterPro" id="IPR028082">
    <property type="entry name" value="Peripla_BP_I"/>
</dbReference>
<dbReference type="PANTHER" id="PTHR30483:SF6">
    <property type="entry name" value="PERIPLASMIC BINDING PROTEIN OF ABC TRANSPORTER FOR NATURAL AMINO ACIDS"/>
    <property type="match status" value="1"/>
</dbReference>
<accession>A0ABW6ZB15</accession>
<protein>
    <submittedName>
        <fullName evidence="6">ABC transporter substrate-binding protein</fullName>
    </submittedName>
</protein>
<keyword evidence="7" id="KW-1185">Reference proteome</keyword>
<feature type="chain" id="PRO_5046205536" evidence="4">
    <location>
        <begin position="26"/>
        <end position="404"/>
    </location>
</feature>
<dbReference type="Gene3D" id="3.40.50.2300">
    <property type="match status" value="2"/>
</dbReference>
<evidence type="ECO:0000256" key="2">
    <source>
        <dbReference type="ARBA" id="ARBA00022729"/>
    </source>
</evidence>
<sequence length="404" mass="43390">MKTTKRLAAAALGMALATAPVAVRAADDVIRIGILNDQSGVFADNGGRGSVIAAKLAAEDFANEVIGQRIEIIDADHQNKADIASATARKWFDTQGVDLIADGAASSAGFAILEAAKERKKIFIVNGPASSDFTGKACSPYSFHFTYDTYALAKITSQAITKAGGKSWYFITADYAFGHALQRDATKFIEAAGGKVVGQAAHPLGTNDFSSFLLQAQASKANVVGLATSGRDVQTAIKQAGEFGIVEGGQQLAGLLVFITDVKALGVKAAQGLKVTTSFYWDLTDETRAWTKRFEAQMGGRVPSMIHAGVYSGVKHYLAAVKALGTKDGEKVAAKMHEMKVNDMYNKDVVIRADGRVLHDMYLMQVKTPAESKYEFDYYKTVERFPGSESFRPLSESECPLVKR</sequence>
<organism evidence="6 7">
    <name type="scientific">Xanthobacter aminoxidans</name>
    <dbReference type="NCBI Taxonomy" id="186280"/>
    <lineage>
        <taxon>Bacteria</taxon>
        <taxon>Pseudomonadati</taxon>
        <taxon>Pseudomonadota</taxon>
        <taxon>Alphaproteobacteria</taxon>
        <taxon>Hyphomicrobiales</taxon>
        <taxon>Xanthobacteraceae</taxon>
        <taxon>Xanthobacter</taxon>
    </lineage>
</organism>
<evidence type="ECO:0000256" key="4">
    <source>
        <dbReference type="SAM" id="SignalP"/>
    </source>
</evidence>
<comment type="caution">
    <text evidence="6">The sequence shown here is derived from an EMBL/GenBank/DDBJ whole genome shotgun (WGS) entry which is preliminary data.</text>
</comment>
<name>A0ABW6ZB15_9HYPH</name>
<comment type="similarity">
    <text evidence="1">Belongs to the leucine-binding protein family.</text>
</comment>
<dbReference type="Proteomes" id="UP001604043">
    <property type="component" value="Unassembled WGS sequence"/>
</dbReference>
<keyword evidence="3" id="KW-0029">Amino-acid transport</keyword>
<keyword evidence="3" id="KW-0813">Transport</keyword>
<dbReference type="InterPro" id="IPR051010">
    <property type="entry name" value="BCAA_transport"/>
</dbReference>
<keyword evidence="2 4" id="KW-0732">Signal</keyword>